<feature type="compositionally biased region" description="Basic and acidic residues" evidence="1">
    <location>
        <begin position="57"/>
        <end position="66"/>
    </location>
</feature>
<dbReference type="PROSITE" id="PS51257">
    <property type="entry name" value="PROKAR_LIPOPROTEIN"/>
    <property type="match status" value="1"/>
</dbReference>
<keyword evidence="3" id="KW-1185">Reference proteome</keyword>
<evidence type="ECO:0000256" key="1">
    <source>
        <dbReference type="SAM" id="MobiDB-lite"/>
    </source>
</evidence>
<organism evidence="2 3">
    <name type="scientific">Paludisphaera mucosa</name>
    <dbReference type="NCBI Taxonomy" id="3030827"/>
    <lineage>
        <taxon>Bacteria</taxon>
        <taxon>Pseudomonadati</taxon>
        <taxon>Planctomycetota</taxon>
        <taxon>Planctomycetia</taxon>
        <taxon>Isosphaerales</taxon>
        <taxon>Isosphaeraceae</taxon>
        <taxon>Paludisphaera</taxon>
    </lineage>
</organism>
<sequence length="73" mass="7236">MRDESFSELDEYQSNAPADLSFAFPAAGSCRSGPAVAATPGAACVARGAAASSGRSPTRDSTRREASAGSPAG</sequence>
<accession>A0ABT6F4Q9</accession>
<reference evidence="2 3" key="1">
    <citation type="submission" date="2023-03" db="EMBL/GenBank/DDBJ databases">
        <title>Paludisphaera mucosa sp. nov. a novel planctomycete from northern fen.</title>
        <authorList>
            <person name="Ivanova A."/>
        </authorList>
    </citation>
    <scope>NUCLEOTIDE SEQUENCE [LARGE SCALE GENOMIC DNA]</scope>
    <source>
        <strain evidence="2 3">Pla2</strain>
    </source>
</reference>
<feature type="region of interest" description="Disordered" evidence="1">
    <location>
        <begin position="48"/>
        <end position="73"/>
    </location>
</feature>
<dbReference type="EMBL" id="JARRAG010000001">
    <property type="protein sequence ID" value="MDG3002428.1"/>
    <property type="molecule type" value="Genomic_DNA"/>
</dbReference>
<evidence type="ECO:0000313" key="3">
    <source>
        <dbReference type="Proteomes" id="UP001216907"/>
    </source>
</evidence>
<protein>
    <submittedName>
        <fullName evidence="2">Uncharacterized protein</fullName>
    </submittedName>
</protein>
<dbReference type="Proteomes" id="UP001216907">
    <property type="component" value="Unassembled WGS sequence"/>
</dbReference>
<name>A0ABT6F4Q9_9BACT</name>
<dbReference type="RefSeq" id="WP_277858792.1">
    <property type="nucleotide sequence ID" value="NZ_JARRAG010000001.1"/>
</dbReference>
<evidence type="ECO:0000313" key="2">
    <source>
        <dbReference type="EMBL" id="MDG3002428.1"/>
    </source>
</evidence>
<proteinExistence type="predicted"/>
<comment type="caution">
    <text evidence="2">The sequence shown here is derived from an EMBL/GenBank/DDBJ whole genome shotgun (WGS) entry which is preliminary data.</text>
</comment>
<gene>
    <name evidence="2" type="ORF">PZE19_01385</name>
</gene>